<comment type="caution">
    <text evidence="1">The sequence shown here is derived from an EMBL/GenBank/DDBJ whole genome shotgun (WGS) entry which is preliminary data.</text>
</comment>
<dbReference type="Pfam" id="PF06776">
    <property type="entry name" value="IalB"/>
    <property type="match status" value="1"/>
</dbReference>
<protein>
    <recommendedName>
        <fullName evidence="3">Invasion associated locus B (IalB) protein</fullName>
    </recommendedName>
</protein>
<keyword evidence="2" id="KW-1185">Reference proteome</keyword>
<dbReference type="InterPro" id="IPR038696">
    <property type="entry name" value="IalB_sf"/>
</dbReference>
<dbReference type="AlphaFoldDB" id="A0A843YLC6"/>
<evidence type="ECO:0000313" key="2">
    <source>
        <dbReference type="Proteomes" id="UP000444174"/>
    </source>
</evidence>
<accession>A0A843YLC6</accession>
<sequence length="190" mass="21076">MLTRFFEIKVSFLFESLRLVMNLKNNISIIFCALWAIGCVATAQANEDGTKFRDWRLACREFAGEDKFCTIIQQLSETENGEFLAEIALQPAIAKEQKRVVLAISTPTNMALTIQPGYRRTVSGEVKTLTWRTCSQTSCLASRVLSVEEVTELKKGRSILVGYQLAKDTQPTIFEVSLSGVTAGLSAIGR</sequence>
<dbReference type="EMBL" id="WIBF01000019">
    <property type="protein sequence ID" value="MQQ10608.1"/>
    <property type="molecule type" value="Genomic_DNA"/>
</dbReference>
<dbReference type="Gene3D" id="2.60.40.1880">
    <property type="entry name" value="Invasion associated locus B (IalB) protein"/>
    <property type="match status" value="1"/>
</dbReference>
<evidence type="ECO:0000313" key="1">
    <source>
        <dbReference type="EMBL" id="MQQ10608.1"/>
    </source>
</evidence>
<proteinExistence type="predicted"/>
<evidence type="ECO:0008006" key="3">
    <source>
        <dbReference type="Google" id="ProtNLM"/>
    </source>
</evidence>
<gene>
    <name evidence="1" type="ORF">GFB49_19315</name>
</gene>
<reference evidence="1 2" key="1">
    <citation type="submission" date="2019-10" db="EMBL/GenBank/DDBJ databases">
        <title>Epibacterium sp. nov., isolated from seawater.</title>
        <authorList>
            <person name="Zhang X."/>
            <person name="Li N."/>
        </authorList>
    </citation>
    <scope>NUCLEOTIDE SEQUENCE [LARGE SCALE GENOMIC DNA]</scope>
    <source>
        <strain evidence="1 2">SM1979</strain>
    </source>
</reference>
<organism evidence="1 2">
    <name type="scientific">Tritonibacter litoralis</name>
    <dbReference type="NCBI Taxonomy" id="2662264"/>
    <lineage>
        <taxon>Bacteria</taxon>
        <taxon>Pseudomonadati</taxon>
        <taxon>Pseudomonadota</taxon>
        <taxon>Alphaproteobacteria</taxon>
        <taxon>Rhodobacterales</taxon>
        <taxon>Paracoccaceae</taxon>
        <taxon>Tritonibacter</taxon>
    </lineage>
</organism>
<dbReference type="RefSeq" id="WP_194269416.1">
    <property type="nucleotide sequence ID" value="NZ_WIBF01000019.1"/>
</dbReference>
<dbReference type="Proteomes" id="UP000444174">
    <property type="component" value="Unassembled WGS sequence"/>
</dbReference>
<dbReference type="InterPro" id="IPR010642">
    <property type="entry name" value="Invasion_prot_B"/>
</dbReference>
<name>A0A843YLC6_9RHOB</name>